<evidence type="ECO:0000256" key="1">
    <source>
        <dbReference type="SAM" id="Phobius"/>
    </source>
</evidence>
<dbReference type="Proteomes" id="UP000198221">
    <property type="component" value="Chromosome I"/>
</dbReference>
<evidence type="ECO:0000313" key="2">
    <source>
        <dbReference type="EMBL" id="SCG68267.1"/>
    </source>
</evidence>
<keyword evidence="1" id="KW-0472">Membrane</keyword>
<protein>
    <submittedName>
        <fullName evidence="2">Uncharacterized protein</fullName>
    </submittedName>
</protein>
<keyword evidence="1" id="KW-1133">Transmembrane helix</keyword>
<sequence length="47" mass="4845">MVRGLPGAAWSRFEFGLAPAQSVRVLTVALACAAVYVAITAVRSLPG</sequence>
<keyword evidence="1" id="KW-0812">Transmembrane</keyword>
<organism evidence="2 3">
    <name type="scientific">Micromonospora inositola</name>
    <dbReference type="NCBI Taxonomy" id="47865"/>
    <lineage>
        <taxon>Bacteria</taxon>
        <taxon>Bacillati</taxon>
        <taxon>Actinomycetota</taxon>
        <taxon>Actinomycetes</taxon>
        <taxon>Micromonosporales</taxon>
        <taxon>Micromonosporaceae</taxon>
        <taxon>Micromonospora</taxon>
    </lineage>
</organism>
<reference evidence="3" key="1">
    <citation type="submission" date="2016-06" db="EMBL/GenBank/DDBJ databases">
        <authorList>
            <person name="Varghese N."/>
            <person name="Submissions Spin"/>
        </authorList>
    </citation>
    <scope>NUCLEOTIDE SEQUENCE [LARGE SCALE GENOMIC DNA]</scope>
    <source>
        <strain evidence="3">DSM 43819</strain>
    </source>
</reference>
<dbReference type="AlphaFoldDB" id="A0A1C5JCG1"/>
<gene>
    <name evidence="2" type="ORF">GA0070613_4430</name>
</gene>
<proteinExistence type="predicted"/>
<accession>A0A1C5JCG1</accession>
<evidence type="ECO:0000313" key="3">
    <source>
        <dbReference type="Proteomes" id="UP000198221"/>
    </source>
</evidence>
<dbReference type="EMBL" id="LT607754">
    <property type="protein sequence ID" value="SCG68267.1"/>
    <property type="molecule type" value="Genomic_DNA"/>
</dbReference>
<keyword evidence="3" id="KW-1185">Reference proteome</keyword>
<feature type="transmembrane region" description="Helical" evidence="1">
    <location>
        <begin position="23"/>
        <end position="42"/>
    </location>
</feature>
<name>A0A1C5JCG1_9ACTN</name>